<dbReference type="AlphaFoldDB" id="A0A498JY55"/>
<protein>
    <recommendedName>
        <fullName evidence="1">KIB1-4 beta-propeller domain-containing protein</fullName>
    </recommendedName>
</protein>
<evidence type="ECO:0000259" key="1">
    <source>
        <dbReference type="Pfam" id="PF03478"/>
    </source>
</evidence>
<dbReference type="Proteomes" id="UP000290289">
    <property type="component" value="Chromosome 5"/>
</dbReference>
<dbReference type="PANTHER" id="PTHR44259">
    <property type="entry name" value="OS07G0183000 PROTEIN-RELATED"/>
    <property type="match status" value="1"/>
</dbReference>
<comment type="caution">
    <text evidence="2">The sequence shown here is derived from an EMBL/GenBank/DDBJ whole genome shotgun (WGS) entry which is preliminary data.</text>
</comment>
<evidence type="ECO:0000313" key="2">
    <source>
        <dbReference type="EMBL" id="RXH98714.1"/>
    </source>
</evidence>
<keyword evidence="3" id="KW-1185">Reference proteome</keyword>
<gene>
    <name evidence="2" type="ORF">DVH24_011039</name>
</gene>
<dbReference type="Pfam" id="PF03478">
    <property type="entry name" value="Beta-prop_KIB1-4"/>
    <property type="match status" value="1"/>
</dbReference>
<organism evidence="2 3">
    <name type="scientific">Malus domestica</name>
    <name type="common">Apple</name>
    <name type="synonym">Pyrus malus</name>
    <dbReference type="NCBI Taxonomy" id="3750"/>
    <lineage>
        <taxon>Eukaryota</taxon>
        <taxon>Viridiplantae</taxon>
        <taxon>Streptophyta</taxon>
        <taxon>Embryophyta</taxon>
        <taxon>Tracheophyta</taxon>
        <taxon>Spermatophyta</taxon>
        <taxon>Magnoliopsida</taxon>
        <taxon>eudicotyledons</taxon>
        <taxon>Gunneridae</taxon>
        <taxon>Pentapetalae</taxon>
        <taxon>rosids</taxon>
        <taxon>fabids</taxon>
        <taxon>Rosales</taxon>
        <taxon>Rosaceae</taxon>
        <taxon>Amygdaloideae</taxon>
        <taxon>Maleae</taxon>
        <taxon>Malus</taxon>
    </lineage>
</organism>
<feature type="domain" description="KIB1-4 beta-propeller" evidence="1">
    <location>
        <begin position="18"/>
        <end position="161"/>
    </location>
</feature>
<sequence length="193" mass="21579">MTLLCIKNLAMLNHTRRKSRFLVVSYDGLVFSMNTSSGSTAKPDIILVVKHAPQGGATLVESSSGDLLLIRKLDVFDFWFGKMTQGFKVYRVECACGDRPEQVEEIESIGNDALFLDYTASMRVPALDFPGRQPNCIYFVADGRTGHLDEEPQGPLHMGAFNLENRRTETDQYCIDCPKANIPPSIWIFPTIV</sequence>
<dbReference type="PANTHER" id="PTHR44259:SF93">
    <property type="entry name" value="PROTEIN, PUTATIVE (DUF295)-RELATED"/>
    <property type="match status" value="1"/>
</dbReference>
<dbReference type="InterPro" id="IPR050942">
    <property type="entry name" value="F-box_BR-signaling"/>
</dbReference>
<dbReference type="InterPro" id="IPR005174">
    <property type="entry name" value="KIB1-4_b-propeller"/>
</dbReference>
<dbReference type="EMBL" id="RDQH01000331">
    <property type="protein sequence ID" value="RXH98714.1"/>
    <property type="molecule type" value="Genomic_DNA"/>
</dbReference>
<proteinExistence type="predicted"/>
<accession>A0A498JY55</accession>
<reference evidence="2 3" key="1">
    <citation type="submission" date="2018-10" db="EMBL/GenBank/DDBJ databases">
        <title>A high-quality apple genome assembly.</title>
        <authorList>
            <person name="Hu J."/>
        </authorList>
    </citation>
    <scope>NUCLEOTIDE SEQUENCE [LARGE SCALE GENOMIC DNA]</scope>
    <source>
        <strain evidence="3">cv. HFTH1</strain>
        <tissue evidence="2">Young leaf</tissue>
    </source>
</reference>
<name>A0A498JY55_MALDO</name>
<evidence type="ECO:0000313" key="3">
    <source>
        <dbReference type="Proteomes" id="UP000290289"/>
    </source>
</evidence>